<accession>A0A0R1YFU3</accession>
<gene>
    <name evidence="1" type="ORF">FD47_GL000300</name>
</gene>
<dbReference type="Proteomes" id="UP000051010">
    <property type="component" value="Unassembled WGS sequence"/>
</dbReference>
<evidence type="ECO:0000313" key="1">
    <source>
        <dbReference type="EMBL" id="KRM38470.1"/>
    </source>
</evidence>
<organism evidence="1 2">
    <name type="scientific">Lentilactobacillus parafarraginis DSM 18390 = JCM 14109</name>
    <dbReference type="NCBI Taxonomy" id="1423786"/>
    <lineage>
        <taxon>Bacteria</taxon>
        <taxon>Bacillati</taxon>
        <taxon>Bacillota</taxon>
        <taxon>Bacilli</taxon>
        <taxon>Lactobacillales</taxon>
        <taxon>Lactobacillaceae</taxon>
        <taxon>Lentilactobacillus</taxon>
    </lineage>
</organism>
<reference evidence="1 2" key="1">
    <citation type="journal article" date="2015" name="Genome Announc.">
        <title>Expanding the biotechnology potential of lactobacilli through comparative genomics of 213 strains and associated genera.</title>
        <authorList>
            <person name="Sun Z."/>
            <person name="Harris H.M."/>
            <person name="McCann A."/>
            <person name="Guo C."/>
            <person name="Argimon S."/>
            <person name="Zhang W."/>
            <person name="Yang X."/>
            <person name="Jeffery I.B."/>
            <person name="Cooney J.C."/>
            <person name="Kagawa T.F."/>
            <person name="Liu W."/>
            <person name="Song Y."/>
            <person name="Salvetti E."/>
            <person name="Wrobel A."/>
            <person name="Rasinkangas P."/>
            <person name="Parkhill J."/>
            <person name="Rea M.C."/>
            <person name="O'Sullivan O."/>
            <person name="Ritari J."/>
            <person name="Douillard F.P."/>
            <person name="Paul Ross R."/>
            <person name="Yang R."/>
            <person name="Briner A.E."/>
            <person name="Felis G.E."/>
            <person name="de Vos W.M."/>
            <person name="Barrangou R."/>
            <person name="Klaenhammer T.R."/>
            <person name="Caufield P.W."/>
            <person name="Cui Y."/>
            <person name="Zhang H."/>
            <person name="O'Toole P.W."/>
        </authorList>
    </citation>
    <scope>NUCLEOTIDE SEQUENCE [LARGE SCALE GENOMIC DNA]</scope>
    <source>
        <strain evidence="1 2">DSM 18390</strain>
    </source>
</reference>
<proteinExistence type="predicted"/>
<name>A0A0R1YFU3_9LACO</name>
<protein>
    <submittedName>
        <fullName evidence="1">Uncharacterized protein</fullName>
    </submittedName>
</protein>
<comment type="caution">
    <text evidence="1">The sequence shown here is derived from an EMBL/GenBank/DDBJ whole genome shotgun (WGS) entry which is preliminary data.</text>
</comment>
<dbReference type="EMBL" id="AZFZ01000112">
    <property type="protein sequence ID" value="KRM38470.1"/>
    <property type="molecule type" value="Genomic_DNA"/>
</dbReference>
<evidence type="ECO:0000313" key="2">
    <source>
        <dbReference type="Proteomes" id="UP000051010"/>
    </source>
</evidence>
<dbReference type="RefSeq" id="WP_054736624.1">
    <property type="nucleotide sequence ID" value="NZ_AZFZ01000112.1"/>
</dbReference>
<sequence length="85" mass="9674">MIVSGQAQRKKREPFIIFTGDNQDDVQKFLQPLVSHLTKKKNKLQVVTPQGALSISPQEVVVKENKQRIAVLSQVEFEQLFNVVN</sequence>
<dbReference type="PATRIC" id="fig|1423786.4.peg.306"/>
<dbReference type="AlphaFoldDB" id="A0A0R1YFU3"/>